<feature type="signal peptide" evidence="10">
    <location>
        <begin position="1"/>
        <end position="22"/>
    </location>
</feature>
<name>A0A327Q915_9BACT</name>
<feature type="chain" id="PRO_5016249465" evidence="10">
    <location>
        <begin position="23"/>
        <end position="785"/>
    </location>
</feature>
<evidence type="ECO:0000256" key="8">
    <source>
        <dbReference type="PROSITE-ProRule" id="PRU01360"/>
    </source>
</evidence>
<evidence type="ECO:0000259" key="12">
    <source>
        <dbReference type="Pfam" id="PF07715"/>
    </source>
</evidence>
<evidence type="ECO:0000313" key="13">
    <source>
        <dbReference type="EMBL" id="RAI99752.1"/>
    </source>
</evidence>
<reference evidence="13 14" key="1">
    <citation type="submission" date="2018-06" db="EMBL/GenBank/DDBJ databases">
        <title>Genomic Encyclopedia of Archaeal and Bacterial Type Strains, Phase II (KMG-II): from individual species to whole genera.</title>
        <authorList>
            <person name="Goeker M."/>
        </authorList>
    </citation>
    <scope>NUCLEOTIDE SEQUENCE [LARGE SCALE GENOMIC DNA]</scope>
    <source>
        <strain evidence="13 14">DSM 23857</strain>
    </source>
</reference>
<feature type="domain" description="TonB-dependent receptor-like beta-barrel" evidence="11">
    <location>
        <begin position="314"/>
        <end position="750"/>
    </location>
</feature>
<dbReference type="InterPro" id="IPR036942">
    <property type="entry name" value="Beta-barrel_TonB_sf"/>
</dbReference>
<dbReference type="Gene3D" id="2.40.170.20">
    <property type="entry name" value="TonB-dependent receptor, beta-barrel domain"/>
    <property type="match status" value="1"/>
</dbReference>
<dbReference type="Pfam" id="PF00593">
    <property type="entry name" value="TonB_dep_Rec_b-barrel"/>
    <property type="match status" value="1"/>
</dbReference>
<dbReference type="Proteomes" id="UP000249547">
    <property type="component" value="Unassembled WGS sequence"/>
</dbReference>
<evidence type="ECO:0000313" key="14">
    <source>
        <dbReference type="Proteomes" id="UP000249547"/>
    </source>
</evidence>
<evidence type="ECO:0000256" key="3">
    <source>
        <dbReference type="ARBA" id="ARBA00022452"/>
    </source>
</evidence>
<keyword evidence="6 8" id="KW-0472">Membrane</keyword>
<keyword evidence="3 8" id="KW-1134">Transmembrane beta strand</keyword>
<dbReference type="AlphaFoldDB" id="A0A327Q915"/>
<dbReference type="RefSeq" id="WP_111599712.1">
    <property type="nucleotide sequence ID" value="NZ_QLLL01000009.1"/>
</dbReference>
<comment type="caution">
    <text evidence="13">The sequence shown here is derived from an EMBL/GenBank/DDBJ whole genome shotgun (WGS) entry which is preliminary data.</text>
</comment>
<keyword evidence="2 8" id="KW-0813">Transport</keyword>
<keyword evidence="5 9" id="KW-0798">TonB box</keyword>
<evidence type="ECO:0000256" key="6">
    <source>
        <dbReference type="ARBA" id="ARBA00023136"/>
    </source>
</evidence>
<dbReference type="OrthoDB" id="8670144at2"/>
<evidence type="ECO:0000256" key="1">
    <source>
        <dbReference type="ARBA" id="ARBA00004571"/>
    </source>
</evidence>
<sequence>MLRSSVLTFIGLFLAISTFAQKATIKGTVKSDAGESVPFANISVIGSKTGAVANNQGAFVLQLPSAGAYHLKITSVGFKAAEQNVQVNANDTTTYTFTLVQNGNLQEVIVSASRKQETLDEVPSSVTIIGAKDLAIQKNISNNIADILAVSVPGLGFGSNTTGNSGQTLRGRDLLVMVDGIPQSTPLRNGGRDIRSIDPSAIERVEVIKGATAIYGNGADGGLINYITKKADRSKAFSGLTTLGANTQVKEAQHTGGFKVGQQFSGYYKDFDYVVSGQYEQTGVYKDAKGVVINPDYGLGETTIWNAFAKLGYNINTRNRVELMYNFFGSEQRTDYIRQNGKYGESPTIGVFGKRPGDPEGTPYNHNASLHWSSEKIIGNTSLDVNLYMQKFYTVFFWTDSWPGGGQSTITSDKKGARVNFSTPFTVSKNIDADLVYGVDILNDKTAQTLTDGRLWVPEMDMKNTAPYAQLKATFFKHFVWKAGARYENISIDVPDYTTIISLNQKTGQYDVGGVPVKGGKIEYNAFVFNTGLRYNRWSFFKPFVSYSQSFSVNELGRILRSAEENTVSRLKTKAVIANNYEAGFSSTVGPVDFEGSYYISTSKLGANYVLTPEGKFEIARDPQKIYGYEFAADVRILKNLGAGGSYSYTEGKLDLNKNGKYNDKEDAYMLGDKIAPPKLTAYIRYQPIKQLYIRLQMLRACSRERFNPDPTTKAYAYGKGPVEAFSIFSLNTSYNFDAHSTINVGVDNLFNKDYYTVPSMWNSRVDYYAKGTGTRISINYTYKF</sequence>
<dbReference type="GO" id="GO:0044718">
    <property type="term" value="P:siderophore transmembrane transport"/>
    <property type="evidence" value="ECO:0007669"/>
    <property type="project" value="TreeGrafter"/>
</dbReference>
<keyword evidence="10" id="KW-0732">Signal</keyword>
<dbReference type="InterPro" id="IPR000531">
    <property type="entry name" value="Beta-barrel_TonB"/>
</dbReference>
<comment type="similarity">
    <text evidence="8 9">Belongs to the TonB-dependent receptor family.</text>
</comment>
<dbReference type="Gene3D" id="2.60.40.1120">
    <property type="entry name" value="Carboxypeptidase-like, regulatory domain"/>
    <property type="match status" value="1"/>
</dbReference>
<dbReference type="InterPro" id="IPR037066">
    <property type="entry name" value="Plug_dom_sf"/>
</dbReference>
<dbReference type="SUPFAM" id="SSF56935">
    <property type="entry name" value="Porins"/>
    <property type="match status" value="1"/>
</dbReference>
<dbReference type="SUPFAM" id="SSF49464">
    <property type="entry name" value="Carboxypeptidase regulatory domain-like"/>
    <property type="match status" value="1"/>
</dbReference>
<dbReference type="Pfam" id="PF13715">
    <property type="entry name" value="CarbopepD_reg_2"/>
    <property type="match status" value="1"/>
</dbReference>
<evidence type="ECO:0000256" key="2">
    <source>
        <dbReference type="ARBA" id="ARBA00022448"/>
    </source>
</evidence>
<keyword evidence="7 8" id="KW-0998">Cell outer membrane</keyword>
<evidence type="ECO:0000256" key="10">
    <source>
        <dbReference type="SAM" id="SignalP"/>
    </source>
</evidence>
<dbReference type="PANTHER" id="PTHR30069">
    <property type="entry name" value="TONB-DEPENDENT OUTER MEMBRANE RECEPTOR"/>
    <property type="match status" value="1"/>
</dbReference>
<dbReference type="PANTHER" id="PTHR30069:SF42">
    <property type="entry name" value="FERRIC AEROBACTIN RECEPTOR"/>
    <property type="match status" value="1"/>
</dbReference>
<dbReference type="InterPro" id="IPR012910">
    <property type="entry name" value="Plug_dom"/>
</dbReference>
<evidence type="ECO:0000256" key="7">
    <source>
        <dbReference type="ARBA" id="ARBA00023237"/>
    </source>
</evidence>
<organism evidence="13 14">
    <name type="scientific">Chitinophaga skermanii</name>
    <dbReference type="NCBI Taxonomy" id="331697"/>
    <lineage>
        <taxon>Bacteria</taxon>
        <taxon>Pseudomonadati</taxon>
        <taxon>Bacteroidota</taxon>
        <taxon>Chitinophagia</taxon>
        <taxon>Chitinophagales</taxon>
        <taxon>Chitinophagaceae</taxon>
        <taxon>Chitinophaga</taxon>
    </lineage>
</organism>
<dbReference type="PROSITE" id="PS52016">
    <property type="entry name" value="TONB_DEPENDENT_REC_3"/>
    <property type="match status" value="1"/>
</dbReference>
<dbReference type="Gene3D" id="2.170.130.10">
    <property type="entry name" value="TonB-dependent receptor, plug domain"/>
    <property type="match status" value="1"/>
</dbReference>
<keyword evidence="14" id="KW-1185">Reference proteome</keyword>
<feature type="domain" description="TonB-dependent receptor plug" evidence="12">
    <location>
        <begin position="119"/>
        <end position="222"/>
    </location>
</feature>
<dbReference type="GO" id="GO:0009279">
    <property type="term" value="C:cell outer membrane"/>
    <property type="evidence" value="ECO:0007669"/>
    <property type="project" value="UniProtKB-SubCell"/>
</dbReference>
<gene>
    <name evidence="13" type="ORF">LX64_04305</name>
</gene>
<dbReference type="EMBL" id="QLLL01000009">
    <property type="protein sequence ID" value="RAI99752.1"/>
    <property type="molecule type" value="Genomic_DNA"/>
</dbReference>
<accession>A0A327Q915</accession>
<dbReference type="GO" id="GO:0015344">
    <property type="term" value="F:siderophore uptake transmembrane transporter activity"/>
    <property type="evidence" value="ECO:0007669"/>
    <property type="project" value="TreeGrafter"/>
</dbReference>
<evidence type="ECO:0000259" key="11">
    <source>
        <dbReference type="Pfam" id="PF00593"/>
    </source>
</evidence>
<evidence type="ECO:0000256" key="4">
    <source>
        <dbReference type="ARBA" id="ARBA00022692"/>
    </source>
</evidence>
<comment type="subcellular location">
    <subcellularLocation>
        <location evidence="1 8">Cell outer membrane</location>
        <topology evidence="1 8">Multi-pass membrane protein</topology>
    </subcellularLocation>
</comment>
<evidence type="ECO:0000256" key="9">
    <source>
        <dbReference type="RuleBase" id="RU003357"/>
    </source>
</evidence>
<dbReference type="Pfam" id="PF07715">
    <property type="entry name" value="Plug"/>
    <property type="match status" value="1"/>
</dbReference>
<protein>
    <submittedName>
        <fullName evidence="13">Iron complex outermembrane receptor protein</fullName>
    </submittedName>
</protein>
<dbReference type="CDD" id="cd01347">
    <property type="entry name" value="ligand_gated_channel"/>
    <property type="match status" value="1"/>
</dbReference>
<keyword evidence="4 8" id="KW-0812">Transmembrane</keyword>
<keyword evidence="13" id="KW-0675">Receptor</keyword>
<proteinExistence type="inferred from homology"/>
<dbReference type="InterPro" id="IPR008969">
    <property type="entry name" value="CarboxyPept-like_regulatory"/>
</dbReference>
<evidence type="ECO:0000256" key="5">
    <source>
        <dbReference type="ARBA" id="ARBA00023077"/>
    </source>
</evidence>
<dbReference type="InterPro" id="IPR039426">
    <property type="entry name" value="TonB-dep_rcpt-like"/>
</dbReference>